<reference evidence="8" key="1">
    <citation type="submission" date="2010-08" db="EMBL/GenBank/DDBJ databases">
        <authorList>
            <person name="Weinstock G."/>
            <person name="Sodergren E."/>
            <person name="Clifton S."/>
            <person name="Fulton L."/>
            <person name="Fulton B."/>
            <person name="Courtney L."/>
            <person name="Fronick C."/>
            <person name="Harrison M."/>
            <person name="Strong C."/>
            <person name="Farmer C."/>
            <person name="Delahaunty K."/>
            <person name="Markovic C."/>
            <person name="Hall O."/>
            <person name="Minx P."/>
            <person name="Tomlinson C."/>
            <person name="Mitreva M."/>
            <person name="Hou S."/>
            <person name="Chen J."/>
            <person name="Wollam A."/>
            <person name="Pepin K.H."/>
            <person name="Johnson M."/>
            <person name="Bhonagiri V."/>
            <person name="Zhang X."/>
            <person name="Suruliraj S."/>
            <person name="Warren W."/>
            <person name="Chinwalla A."/>
            <person name="Mardis E.R."/>
            <person name="Wilson R.K."/>
        </authorList>
    </citation>
    <scope>NUCLEOTIDE SEQUENCE [LARGE SCALE GENOMIC DNA]</scope>
    <source>
        <strain evidence="8">HL044PA1</strain>
    </source>
</reference>
<keyword evidence="3" id="KW-0813">Transport</keyword>
<dbReference type="GO" id="GO:0005524">
    <property type="term" value="F:ATP binding"/>
    <property type="evidence" value="ECO:0007669"/>
    <property type="project" value="UniProtKB-KW"/>
</dbReference>
<dbReference type="PROSITE" id="PS50893">
    <property type="entry name" value="ABC_TRANSPORTER_2"/>
    <property type="match status" value="1"/>
</dbReference>
<feature type="domain" description="ABC transporter" evidence="7">
    <location>
        <begin position="44"/>
        <end position="271"/>
    </location>
</feature>
<dbReference type="SMART" id="SM00382">
    <property type="entry name" value="AAA"/>
    <property type="match status" value="1"/>
</dbReference>
<sequence length="348" mass="37992">MCRSLPIECHGHVVGKFKYASNTSVDTVGEVMEQDTGLANPVSIQVEGLTRTFGDLVAVDHLDFEIPAGQMTGFVGANGAGKTTTMRMIVGVLSPTSGRVSWSGQPITAAHRCAIGYMPEERGLYPKQPVIDQLVYLARIKGESAQAARIEAMEYLERFGLADRAREQVQKLSLGNQQRVQVTASLLARPAALILDEPFSGLDPVAVDAMANVLREQTARGVPVLFSSHQLDLIDRLCDRMVILHHGRMVANGTTEELRDVGPLRYRVEGRGDVGWLRSVPGLTAIDIDGTTAIIEFPHSDQPDTDEPNRIGRLLDLIVSETMKRGGLVELSRIRPSLGEIYREVAQS</sequence>
<evidence type="ECO:0000256" key="3">
    <source>
        <dbReference type="ARBA" id="ARBA00022448"/>
    </source>
</evidence>
<comment type="similarity">
    <text evidence="2">Belongs to the ABC transporter superfamily.</text>
</comment>
<dbReference type="InterPro" id="IPR027417">
    <property type="entry name" value="P-loop_NTPase"/>
</dbReference>
<name>A0ABN0C433_9ACTN</name>
<dbReference type="Pfam" id="PF00005">
    <property type="entry name" value="ABC_tran"/>
    <property type="match status" value="1"/>
</dbReference>
<gene>
    <name evidence="8" type="ORF">HMPREF9607_02035</name>
</gene>
<evidence type="ECO:0000256" key="5">
    <source>
        <dbReference type="ARBA" id="ARBA00022840"/>
    </source>
</evidence>
<evidence type="ECO:0000256" key="6">
    <source>
        <dbReference type="ARBA" id="ARBA00023251"/>
    </source>
</evidence>
<dbReference type="Gene3D" id="3.40.50.300">
    <property type="entry name" value="P-loop containing nucleotide triphosphate hydrolases"/>
    <property type="match status" value="1"/>
</dbReference>
<dbReference type="InterPro" id="IPR003439">
    <property type="entry name" value="ABC_transporter-like_ATP-bd"/>
</dbReference>
<evidence type="ECO:0000313" key="8">
    <source>
        <dbReference type="EMBL" id="EFS91874.1"/>
    </source>
</evidence>
<comment type="subcellular location">
    <subcellularLocation>
        <location evidence="1">Cell membrane</location>
        <topology evidence="1">Peripheral membrane protein</topology>
    </subcellularLocation>
</comment>
<dbReference type="Proteomes" id="UP000003179">
    <property type="component" value="Unassembled WGS sequence"/>
</dbReference>
<organism evidence="8 9">
    <name type="scientific">Cutibacterium modestum HL044PA1</name>
    <dbReference type="NCBI Taxonomy" id="765109"/>
    <lineage>
        <taxon>Bacteria</taxon>
        <taxon>Bacillati</taxon>
        <taxon>Actinomycetota</taxon>
        <taxon>Actinomycetes</taxon>
        <taxon>Propionibacteriales</taxon>
        <taxon>Propionibacteriaceae</taxon>
        <taxon>Cutibacterium</taxon>
        <taxon>Cutibacterium modestum</taxon>
    </lineage>
</organism>
<keyword evidence="9" id="KW-1185">Reference proteome</keyword>
<dbReference type="EMBL" id="ADZU01000033">
    <property type="protein sequence ID" value="EFS91874.1"/>
    <property type="molecule type" value="Genomic_DNA"/>
</dbReference>
<evidence type="ECO:0000313" key="9">
    <source>
        <dbReference type="Proteomes" id="UP000003179"/>
    </source>
</evidence>
<keyword evidence="4" id="KW-0547">Nucleotide-binding</keyword>
<proteinExistence type="inferred from homology"/>
<keyword evidence="6" id="KW-0046">Antibiotic resistance</keyword>
<dbReference type="SUPFAM" id="SSF52540">
    <property type="entry name" value="P-loop containing nucleoside triphosphate hydrolases"/>
    <property type="match status" value="1"/>
</dbReference>
<dbReference type="InterPro" id="IPR050763">
    <property type="entry name" value="ABC_transporter_ATP-binding"/>
</dbReference>
<evidence type="ECO:0000256" key="4">
    <source>
        <dbReference type="ARBA" id="ARBA00022741"/>
    </source>
</evidence>
<protein>
    <submittedName>
        <fullName evidence="8">ABC transporter, ATP-binding protein</fullName>
    </submittedName>
</protein>
<keyword evidence="5 8" id="KW-0067">ATP-binding</keyword>
<dbReference type="PANTHER" id="PTHR42711:SF5">
    <property type="entry name" value="ABC TRANSPORTER ATP-BINDING PROTEIN NATA"/>
    <property type="match status" value="1"/>
</dbReference>
<evidence type="ECO:0000259" key="7">
    <source>
        <dbReference type="PROSITE" id="PS50893"/>
    </source>
</evidence>
<accession>A0ABN0C433</accession>
<dbReference type="InterPro" id="IPR003593">
    <property type="entry name" value="AAA+_ATPase"/>
</dbReference>
<evidence type="ECO:0000256" key="2">
    <source>
        <dbReference type="ARBA" id="ARBA00005417"/>
    </source>
</evidence>
<dbReference type="PANTHER" id="PTHR42711">
    <property type="entry name" value="ABC TRANSPORTER ATP-BINDING PROTEIN"/>
    <property type="match status" value="1"/>
</dbReference>
<comment type="caution">
    <text evidence="8">The sequence shown here is derived from an EMBL/GenBank/DDBJ whole genome shotgun (WGS) entry which is preliminary data.</text>
</comment>
<evidence type="ECO:0000256" key="1">
    <source>
        <dbReference type="ARBA" id="ARBA00004202"/>
    </source>
</evidence>